<dbReference type="OrthoDB" id="9782387at2"/>
<evidence type="ECO:0000313" key="7">
    <source>
        <dbReference type="EMBL" id="SDF61958.1"/>
    </source>
</evidence>
<evidence type="ECO:0000256" key="1">
    <source>
        <dbReference type="ARBA" id="ARBA00001966"/>
    </source>
</evidence>
<dbReference type="PANTHER" id="PTHR43306">
    <property type="entry name" value="7,8-DIHYDRO-6-HYDROXYMETHYLPTERIN DIMETHYLTRANSFERASE"/>
    <property type="match status" value="1"/>
</dbReference>
<sequence>MILRRTQSLCPVCLRRLDAAYVRPEAAPEAVLLEKTCPEHGLFRVPVWRDGGPRRQGAAGSALPVFETWTRPKSPSYPRAPRTPTVYGCPFDCGLCPEHAQHTCTGLLEVTLRCNLACPVCYADGGTATAPPDPDLACLAAQLDVLARASGPCNVQLSGGEPTVREDLPAIVALARARGFGLVQLNTNGLRLAEPGYAQRLQEAGLDSVYLQWDGVSEATFRTLRGRDCLEFKRAAVRACGAAGLGVVLVATVVRGVNDAELGDLLRLALALGPTVRGLHVQPAAFFGRYPWSLGAAPRCTLPEVMAALAAQAPELVNAAQFHPPGCENELCSCSAVYRRSADPDGRPGLQWLGQGGSCCTPAAAGASSAESAPAVSPKALPFVPPSAEEGARKAKQFVALHWKGAGAPAAAVAGQPAAAAPQIPAPHNPDAGRAALAQDSFSRFLAQAGVEQRFTLSSMAFQDALSLDVARVRGCCIHVLRPDGRMIPFCLHNLTAADGTRLYKVGP</sequence>
<dbReference type="Pfam" id="PF23545">
    <property type="entry name" value="Zn_ribbon_HMPTM"/>
    <property type="match status" value="1"/>
</dbReference>
<dbReference type="Gene3D" id="3.20.20.70">
    <property type="entry name" value="Aldolase class I"/>
    <property type="match status" value="1"/>
</dbReference>
<dbReference type="InterPro" id="IPR054698">
    <property type="entry name" value="rSAM_Se_TrsS"/>
</dbReference>
<evidence type="ECO:0000313" key="8">
    <source>
        <dbReference type="Proteomes" id="UP000199355"/>
    </source>
</evidence>
<dbReference type="GO" id="GO:0003824">
    <property type="term" value="F:catalytic activity"/>
    <property type="evidence" value="ECO:0007669"/>
    <property type="project" value="InterPro"/>
</dbReference>
<proteinExistence type="predicted"/>
<dbReference type="EMBL" id="FNBX01000009">
    <property type="protein sequence ID" value="SDF61958.1"/>
    <property type="molecule type" value="Genomic_DNA"/>
</dbReference>
<dbReference type="SFLD" id="SFLDS00029">
    <property type="entry name" value="Radical_SAM"/>
    <property type="match status" value="1"/>
</dbReference>
<evidence type="ECO:0000256" key="5">
    <source>
        <dbReference type="ARBA" id="ARBA00023014"/>
    </source>
</evidence>
<keyword evidence="8" id="KW-1185">Reference proteome</keyword>
<dbReference type="CDD" id="cd01335">
    <property type="entry name" value="Radical_SAM"/>
    <property type="match status" value="1"/>
</dbReference>
<evidence type="ECO:0000256" key="2">
    <source>
        <dbReference type="ARBA" id="ARBA00022691"/>
    </source>
</evidence>
<keyword evidence="4" id="KW-0408">Iron</keyword>
<dbReference type="InterPro" id="IPR058240">
    <property type="entry name" value="rSAM_sf"/>
</dbReference>
<reference evidence="8" key="1">
    <citation type="submission" date="2016-10" db="EMBL/GenBank/DDBJ databases">
        <authorList>
            <person name="Varghese N."/>
            <person name="Submissions S."/>
        </authorList>
    </citation>
    <scope>NUCLEOTIDE SEQUENCE [LARGE SCALE GENOMIC DNA]</scope>
    <source>
        <strain evidence="8">KHC7</strain>
    </source>
</reference>
<dbReference type="RefSeq" id="WP_092153633.1">
    <property type="nucleotide sequence ID" value="NZ_FNBX01000009.1"/>
</dbReference>
<dbReference type="GO" id="GO:0046872">
    <property type="term" value="F:metal ion binding"/>
    <property type="evidence" value="ECO:0007669"/>
    <property type="project" value="UniProtKB-KW"/>
</dbReference>
<dbReference type="InterPro" id="IPR034474">
    <property type="entry name" value="Methyltransferase_Class_D"/>
</dbReference>
<dbReference type="SUPFAM" id="SSF102114">
    <property type="entry name" value="Radical SAM enzymes"/>
    <property type="match status" value="1"/>
</dbReference>
<keyword evidence="3" id="KW-0479">Metal-binding</keyword>
<dbReference type="SFLD" id="SFLDG01100">
    <property type="entry name" value="methyltransferase_(Class_D)"/>
    <property type="match status" value="1"/>
</dbReference>
<evidence type="ECO:0000259" key="6">
    <source>
        <dbReference type="PROSITE" id="PS51918"/>
    </source>
</evidence>
<dbReference type="InterPro" id="IPR007197">
    <property type="entry name" value="rSAM"/>
</dbReference>
<name>A0A1G7MJ97_9BACT</name>
<dbReference type="InterPro" id="IPR013785">
    <property type="entry name" value="Aldolase_TIM"/>
</dbReference>
<dbReference type="SFLD" id="SFLDG01067">
    <property type="entry name" value="SPASM/twitch_domain_containing"/>
    <property type="match status" value="1"/>
</dbReference>
<dbReference type="InterPro" id="IPR056488">
    <property type="entry name" value="Zn_ribbon_HMPTM"/>
</dbReference>
<keyword evidence="5" id="KW-0411">Iron-sulfur</keyword>
<dbReference type="GO" id="GO:0051536">
    <property type="term" value="F:iron-sulfur cluster binding"/>
    <property type="evidence" value="ECO:0007669"/>
    <property type="project" value="UniProtKB-KW"/>
</dbReference>
<keyword evidence="2" id="KW-0949">S-adenosyl-L-methionine</keyword>
<gene>
    <name evidence="7" type="ORF">SAMN05192586_10930</name>
</gene>
<dbReference type="Proteomes" id="UP000199355">
    <property type="component" value="Unassembled WGS sequence"/>
</dbReference>
<dbReference type="NCBIfam" id="NF045646">
    <property type="entry name" value="rSAM_Se_TrsS"/>
    <property type="match status" value="1"/>
</dbReference>
<dbReference type="PANTHER" id="PTHR43306:SF1">
    <property type="entry name" value="7,8-DIHYDRO-6-HYDROXYMETHYLPTERIN DIMETHYLTRANSFERASE"/>
    <property type="match status" value="1"/>
</dbReference>
<organism evidence="7 8">
    <name type="scientific">Desulfovibrio legallii</name>
    <dbReference type="NCBI Taxonomy" id="571438"/>
    <lineage>
        <taxon>Bacteria</taxon>
        <taxon>Pseudomonadati</taxon>
        <taxon>Thermodesulfobacteriota</taxon>
        <taxon>Desulfovibrionia</taxon>
        <taxon>Desulfovibrionales</taxon>
        <taxon>Desulfovibrionaceae</taxon>
        <taxon>Desulfovibrio</taxon>
    </lineage>
</organism>
<protein>
    <recommendedName>
        <fullName evidence="6">Radical SAM core domain-containing protein</fullName>
    </recommendedName>
</protein>
<dbReference type="PROSITE" id="PS51918">
    <property type="entry name" value="RADICAL_SAM"/>
    <property type="match status" value="1"/>
</dbReference>
<evidence type="ECO:0000256" key="3">
    <source>
        <dbReference type="ARBA" id="ARBA00022723"/>
    </source>
</evidence>
<dbReference type="AlphaFoldDB" id="A0A1G7MJ97"/>
<dbReference type="STRING" id="571438.SAMN05192586_10930"/>
<comment type="cofactor">
    <cofactor evidence="1">
        <name>[4Fe-4S] cluster</name>
        <dbReference type="ChEBI" id="CHEBI:49883"/>
    </cofactor>
</comment>
<evidence type="ECO:0000256" key="4">
    <source>
        <dbReference type="ARBA" id="ARBA00023004"/>
    </source>
</evidence>
<dbReference type="Pfam" id="PF04055">
    <property type="entry name" value="Radical_SAM"/>
    <property type="match status" value="1"/>
</dbReference>
<accession>A0A1G7MJ97</accession>
<feature type="domain" description="Radical SAM core" evidence="6">
    <location>
        <begin position="100"/>
        <end position="328"/>
    </location>
</feature>